<organism evidence="5 6">
    <name type="scientific">Acorus calamus</name>
    <name type="common">Sweet flag</name>
    <dbReference type="NCBI Taxonomy" id="4465"/>
    <lineage>
        <taxon>Eukaryota</taxon>
        <taxon>Viridiplantae</taxon>
        <taxon>Streptophyta</taxon>
        <taxon>Embryophyta</taxon>
        <taxon>Tracheophyta</taxon>
        <taxon>Spermatophyta</taxon>
        <taxon>Magnoliopsida</taxon>
        <taxon>Liliopsida</taxon>
        <taxon>Acoraceae</taxon>
        <taxon>Acorus</taxon>
    </lineage>
</organism>
<dbReference type="PANTHER" id="PTHR47939:SF5">
    <property type="entry name" value="PENTACOTRIPEPTIDE-REPEAT REGION OF PRORP DOMAIN-CONTAINING PROTEIN"/>
    <property type="match status" value="1"/>
</dbReference>
<name>A0AAV9F3K8_ACOCL</name>
<accession>A0AAV9F3K8</accession>
<comment type="similarity">
    <text evidence="1">Belongs to the PPR family. P subfamily.</text>
</comment>
<comment type="caution">
    <text evidence="5">The sequence shown here is derived from an EMBL/GenBank/DDBJ whole genome shotgun (WGS) entry which is preliminary data.</text>
</comment>
<dbReference type="InterPro" id="IPR050667">
    <property type="entry name" value="PPR-containing_protein"/>
</dbReference>
<dbReference type="PROSITE" id="PS51375">
    <property type="entry name" value="PPR"/>
    <property type="match status" value="5"/>
</dbReference>
<evidence type="ECO:0000313" key="6">
    <source>
        <dbReference type="Proteomes" id="UP001180020"/>
    </source>
</evidence>
<evidence type="ECO:0000313" key="5">
    <source>
        <dbReference type="EMBL" id="KAK1320194.1"/>
    </source>
</evidence>
<evidence type="ECO:0000256" key="1">
    <source>
        <dbReference type="ARBA" id="ARBA00007626"/>
    </source>
</evidence>
<keyword evidence="6" id="KW-1185">Reference proteome</keyword>
<dbReference type="InterPro" id="IPR011990">
    <property type="entry name" value="TPR-like_helical_dom_sf"/>
</dbReference>
<gene>
    <name evidence="5" type="ORF">QJS10_CPA03g00842</name>
</gene>
<reference evidence="5" key="1">
    <citation type="journal article" date="2023" name="Nat. Commun.">
        <title>Diploid and tetraploid genomes of Acorus and the evolution of monocots.</title>
        <authorList>
            <person name="Ma L."/>
            <person name="Liu K.W."/>
            <person name="Li Z."/>
            <person name="Hsiao Y.Y."/>
            <person name="Qi Y."/>
            <person name="Fu T."/>
            <person name="Tang G.D."/>
            <person name="Zhang D."/>
            <person name="Sun W.H."/>
            <person name="Liu D.K."/>
            <person name="Li Y."/>
            <person name="Chen G.Z."/>
            <person name="Liu X.D."/>
            <person name="Liao X.Y."/>
            <person name="Jiang Y.T."/>
            <person name="Yu X."/>
            <person name="Hao Y."/>
            <person name="Huang J."/>
            <person name="Zhao X.W."/>
            <person name="Ke S."/>
            <person name="Chen Y.Y."/>
            <person name="Wu W.L."/>
            <person name="Hsu J.L."/>
            <person name="Lin Y.F."/>
            <person name="Huang M.D."/>
            <person name="Li C.Y."/>
            <person name="Huang L."/>
            <person name="Wang Z.W."/>
            <person name="Zhao X."/>
            <person name="Zhong W.Y."/>
            <person name="Peng D.H."/>
            <person name="Ahmad S."/>
            <person name="Lan S."/>
            <person name="Zhang J.S."/>
            <person name="Tsai W.C."/>
            <person name="Van de Peer Y."/>
            <person name="Liu Z.J."/>
        </authorList>
    </citation>
    <scope>NUCLEOTIDE SEQUENCE</scope>
    <source>
        <strain evidence="5">CP</strain>
    </source>
</reference>
<dbReference type="NCBIfam" id="TIGR00756">
    <property type="entry name" value="PPR"/>
    <property type="match status" value="5"/>
</dbReference>
<protein>
    <recommendedName>
        <fullName evidence="7">Pentatricopeptide repeat-containing protein</fullName>
    </recommendedName>
</protein>
<feature type="region of interest" description="Disordered" evidence="4">
    <location>
        <begin position="322"/>
        <end position="343"/>
    </location>
</feature>
<feature type="repeat" description="PPR" evidence="3">
    <location>
        <begin position="129"/>
        <end position="163"/>
    </location>
</feature>
<evidence type="ECO:0000256" key="4">
    <source>
        <dbReference type="SAM" id="MobiDB-lite"/>
    </source>
</evidence>
<evidence type="ECO:0008006" key="7">
    <source>
        <dbReference type="Google" id="ProtNLM"/>
    </source>
</evidence>
<dbReference type="InterPro" id="IPR002885">
    <property type="entry name" value="PPR_rpt"/>
</dbReference>
<dbReference type="Proteomes" id="UP001180020">
    <property type="component" value="Unassembled WGS sequence"/>
</dbReference>
<reference evidence="5" key="2">
    <citation type="submission" date="2023-06" db="EMBL/GenBank/DDBJ databases">
        <authorList>
            <person name="Ma L."/>
            <person name="Liu K.-W."/>
            <person name="Li Z."/>
            <person name="Hsiao Y.-Y."/>
            <person name="Qi Y."/>
            <person name="Fu T."/>
            <person name="Tang G."/>
            <person name="Zhang D."/>
            <person name="Sun W.-H."/>
            <person name="Liu D.-K."/>
            <person name="Li Y."/>
            <person name="Chen G.-Z."/>
            <person name="Liu X.-D."/>
            <person name="Liao X.-Y."/>
            <person name="Jiang Y.-T."/>
            <person name="Yu X."/>
            <person name="Hao Y."/>
            <person name="Huang J."/>
            <person name="Zhao X.-W."/>
            <person name="Ke S."/>
            <person name="Chen Y.-Y."/>
            <person name="Wu W.-L."/>
            <person name="Hsu J.-L."/>
            <person name="Lin Y.-F."/>
            <person name="Huang M.-D."/>
            <person name="Li C.-Y."/>
            <person name="Huang L."/>
            <person name="Wang Z.-W."/>
            <person name="Zhao X."/>
            <person name="Zhong W.-Y."/>
            <person name="Peng D.-H."/>
            <person name="Ahmad S."/>
            <person name="Lan S."/>
            <person name="Zhang J.-S."/>
            <person name="Tsai W.-C."/>
            <person name="Van De Peer Y."/>
            <person name="Liu Z.-J."/>
        </authorList>
    </citation>
    <scope>NUCLEOTIDE SEQUENCE</scope>
    <source>
        <strain evidence="5">CP</strain>
        <tissue evidence="5">Leaves</tissue>
    </source>
</reference>
<dbReference type="EMBL" id="JAUJYO010000003">
    <property type="protein sequence ID" value="KAK1320194.1"/>
    <property type="molecule type" value="Genomic_DNA"/>
</dbReference>
<sequence length="354" mass="40430">MMIQHTLKCLTNEAEIETALDGCEIPMSEELVLQVLRRHRSDWKLALAFFNWSSARQQSLFVEKQHEFPPVIKTRNIILHGWCVVGSAREAKRFWNDIVVSGCKPDLITYGTIINSMGRETRDGGSEPDVTICNCIIDALCFKKRVPEALEVFAEMDGKGCAPNTVTYNCLIKHLCRIRRLEKAYGLLEEMEAKGCEADARTFGYFIKCARSTEEVGEVLERMRRSGCGMTGDAYNMVLKMHVGWGDFGAAERVWEEMEREGLGPDQRSYTIMVHRLCERRRMGEALWYFKETEEKGMVPEKRTYLVVKAINLKVQNSEARSSLSEGEVELNENSEWKEAETGSQEDVMHVVFG</sequence>
<feature type="repeat" description="PPR" evidence="3">
    <location>
        <begin position="266"/>
        <end position="300"/>
    </location>
</feature>
<dbReference type="Pfam" id="PF13041">
    <property type="entry name" value="PPR_2"/>
    <property type="match status" value="3"/>
</dbReference>
<proteinExistence type="inferred from homology"/>
<evidence type="ECO:0000256" key="3">
    <source>
        <dbReference type="PROSITE-ProRule" id="PRU00708"/>
    </source>
</evidence>
<evidence type="ECO:0000256" key="2">
    <source>
        <dbReference type="ARBA" id="ARBA00022737"/>
    </source>
</evidence>
<feature type="repeat" description="PPR" evidence="3">
    <location>
        <begin position="231"/>
        <end position="265"/>
    </location>
</feature>
<feature type="repeat" description="PPR" evidence="3">
    <location>
        <begin position="164"/>
        <end position="198"/>
    </location>
</feature>
<dbReference type="Gene3D" id="1.25.40.10">
    <property type="entry name" value="Tetratricopeptide repeat domain"/>
    <property type="match status" value="3"/>
</dbReference>
<dbReference type="PANTHER" id="PTHR47939">
    <property type="entry name" value="MEMBRANE-ASSOCIATED SALT-INDUCIBLE PROTEIN-LIKE"/>
    <property type="match status" value="1"/>
</dbReference>
<feature type="repeat" description="PPR" evidence="3">
    <location>
        <begin position="71"/>
        <end position="105"/>
    </location>
</feature>
<dbReference type="AlphaFoldDB" id="A0AAV9F3K8"/>
<keyword evidence="2" id="KW-0677">Repeat</keyword>